<sequence>MSTITRKWHTEWLSYVRSRYANISDWVDIVANANFLPEFITMPDMANILSKWTKNHWTAIGNNPNLRIDFIIDHPEFIDKWNFVTLSRNKNITPAIIRANPCLDWNWTSISQNPSVAKDLDFLEENSFKLDFKYIIPHAPLEFIQTYIGTFCYFFKDQFWNWMSCNPNITTDFFLENIDYPWNWGMLTDNPAISLDFIEEHLVDGLWDWNILAANKMNFNFYEKYGWLLPELQNLEMISLNSNMIEFIASNPGLNWNWKNMSHNDGLTFSLVKSMPDKPWDWHVLSQHRNITMEDIESRMEFQWSWFGMSCNPNVNVPFIKRSYFQPWARKYLFKNNMDLGRERYIAKEYDKLAKTAKEKYEYQLMEVAWHPDRLAWVLDQEQAKKYI</sequence>
<evidence type="ECO:0000313" key="1">
    <source>
        <dbReference type="EMBL" id="QHU15999.1"/>
    </source>
</evidence>
<reference evidence="1" key="1">
    <citation type="journal article" date="2020" name="Nature">
        <title>Giant virus diversity and host interactions through global metagenomics.</title>
        <authorList>
            <person name="Schulz F."/>
            <person name="Roux S."/>
            <person name="Paez-Espino D."/>
            <person name="Jungbluth S."/>
            <person name="Walsh D.A."/>
            <person name="Denef V.J."/>
            <person name="McMahon K.D."/>
            <person name="Konstantinidis K.T."/>
            <person name="Eloe-Fadrosh E.A."/>
            <person name="Kyrpides N.C."/>
            <person name="Woyke T."/>
        </authorList>
    </citation>
    <scope>NUCLEOTIDE SEQUENCE</scope>
    <source>
        <strain evidence="1">GVMAG-S-3300010158-109</strain>
    </source>
</reference>
<organism evidence="1">
    <name type="scientific">viral metagenome</name>
    <dbReference type="NCBI Taxonomy" id="1070528"/>
    <lineage>
        <taxon>unclassified sequences</taxon>
        <taxon>metagenomes</taxon>
        <taxon>organismal metagenomes</taxon>
    </lineage>
</organism>
<dbReference type="EMBL" id="MN740872">
    <property type="protein sequence ID" value="QHU15999.1"/>
    <property type="molecule type" value="Genomic_DNA"/>
</dbReference>
<dbReference type="AlphaFoldDB" id="A0A6C0KED7"/>
<protein>
    <submittedName>
        <fullName evidence="1">Uncharacterized protein</fullName>
    </submittedName>
</protein>
<name>A0A6C0KED7_9ZZZZ</name>
<proteinExistence type="predicted"/>
<accession>A0A6C0KED7</accession>